<comment type="caution">
    <text evidence="2">The sequence shown here is derived from an EMBL/GenBank/DDBJ whole genome shotgun (WGS) entry which is preliminary data.</text>
</comment>
<sequence length="226" mass="23609">MPSSAPDLDLGPLRAVPLADRALHLPALDMLVIADLHLGKGDVFRRAGLALPRGGTAGDLGRLDTLVAATAAGRLMILGDVLHGAANAAAWRAQWQAWREAHAALRIEAVVGNHDRALAQAGLGIVLLERVHREAGLVFRHDPQTDASAPVLAGHLHPVVRMHGVGPANRLPAFWLARARRVLTLPAFSAFTGGAEFRPAPDDAVLVCGGDAVVPLPARAVRPAAG</sequence>
<feature type="domain" description="Calcineurin-like phosphoesterase" evidence="1">
    <location>
        <begin position="31"/>
        <end position="165"/>
    </location>
</feature>
<reference evidence="3 4" key="1">
    <citation type="journal article" date="2021" name="Microbiol. Resour. Announc.">
        <title>Draft Genome Sequence of Coralloluteibacterium stylophorae LMG 29479T.</title>
        <authorList>
            <person name="Karlyshev A.V."/>
            <person name="Kudryashova E.B."/>
            <person name="Ariskina E.V."/>
            <person name="Conroy A.P."/>
            <person name="Abidueva E.Y."/>
        </authorList>
    </citation>
    <scope>NUCLEOTIDE SEQUENCE [LARGE SCALE GENOMIC DNA]</scope>
    <source>
        <strain evidence="3 4">LMG 29479</strain>
    </source>
</reference>
<dbReference type="InterPro" id="IPR004843">
    <property type="entry name" value="Calcineurin-like_PHP"/>
</dbReference>
<dbReference type="EC" id="3.1.-.-" evidence="2"/>
<dbReference type="Pfam" id="PF00149">
    <property type="entry name" value="Metallophos"/>
    <property type="match status" value="1"/>
</dbReference>
<dbReference type="GO" id="GO:0016787">
    <property type="term" value="F:hydrolase activity"/>
    <property type="evidence" value="ECO:0007669"/>
    <property type="project" value="UniProtKB-KW"/>
</dbReference>
<organism evidence="2">
    <name type="scientific">Coralloluteibacterium stylophorae</name>
    <dbReference type="NCBI Taxonomy" id="1776034"/>
    <lineage>
        <taxon>Bacteria</taxon>
        <taxon>Pseudomonadati</taxon>
        <taxon>Pseudomonadota</taxon>
        <taxon>Gammaproteobacteria</taxon>
        <taxon>Lysobacterales</taxon>
        <taxon>Lysobacteraceae</taxon>
        <taxon>Coralloluteibacterium</taxon>
    </lineage>
</organism>
<dbReference type="GO" id="GO:0004519">
    <property type="term" value="F:endonuclease activity"/>
    <property type="evidence" value="ECO:0007669"/>
    <property type="project" value="UniProtKB-KW"/>
</dbReference>
<dbReference type="InterPro" id="IPR029052">
    <property type="entry name" value="Metallo-depent_PP-like"/>
</dbReference>
<dbReference type="Proteomes" id="UP000675747">
    <property type="component" value="Unassembled WGS sequence"/>
</dbReference>
<dbReference type="AlphaFoldDB" id="A0A8J7VV46"/>
<dbReference type="EMBL" id="JAGQFT020000012">
    <property type="protein sequence ID" value="MBS7458629.1"/>
    <property type="molecule type" value="Genomic_DNA"/>
</dbReference>
<reference evidence="2" key="2">
    <citation type="submission" date="2021-04" db="EMBL/GenBank/DDBJ databases">
        <authorList>
            <person name="Karlyshev A.V."/>
        </authorList>
    </citation>
    <scope>NUCLEOTIDE SEQUENCE</scope>
    <source>
        <strain evidence="2">LMG 29479</strain>
    </source>
</reference>
<keyword evidence="4" id="KW-1185">Reference proteome</keyword>
<dbReference type="PANTHER" id="PTHR39323">
    <property type="entry name" value="BLR1149 PROTEIN"/>
    <property type="match status" value="1"/>
</dbReference>
<dbReference type="InterPro" id="IPR026336">
    <property type="entry name" value="PdeM-like"/>
</dbReference>
<dbReference type="SUPFAM" id="SSF56300">
    <property type="entry name" value="Metallo-dependent phosphatases"/>
    <property type="match status" value="1"/>
</dbReference>
<evidence type="ECO:0000313" key="3">
    <source>
        <dbReference type="EMBL" id="MBS7458629.1"/>
    </source>
</evidence>
<gene>
    <name evidence="2" type="primary">pdeM</name>
    <name evidence="3" type="ORF">KB893_015925</name>
    <name evidence="2" type="ORF">KB893_07845</name>
</gene>
<evidence type="ECO:0000313" key="4">
    <source>
        <dbReference type="Proteomes" id="UP000675747"/>
    </source>
</evidence>
<dbReference type="EMBL" id="JAGQFT010000050">
    <property type="protein sequence ID" value="MBR0562424.1"/>
    <property type="molecule type" value="Genomic_DNA"/>
</dbReference>
<name>A0A8J7VV46_9GAMM</name>
<accession>A0A8J7VV46</accession>
<proteinExistence type="predicted"/>
<keyword evidence="2" id="KW-0436">Ligase</keyword>
<evidence type="ECO:0000259" key="1">
    <source>
        <dbReference type="Pfam" id="PF00149"/>
    </source>
</evidence>
<keyword evidence="2" id="KW-0255">Endonuclease</keyword>
<keyword evidence="2" id="KW-0540">Nuclease</keyword>
<keyword evidence="2" id="KW-0378">Hydrolase</keyword>
<dbReference type="RefSeq" id="WP_211926368.1">
    <property type="nucleotide sequence ID" value="NZ_JAGQFT020000012.1"/>
</dbReference>
<dbReference type="PANTHER" id="PTHR39323:SF1">
    <property type="entry name" value="BLR1149 PROTEIN"/>
    <property type="match status" value="1"/>
</dbReference>
<protein>
    <submittedName>
        <fullName evidence="2">Ligase-associated DNA damage response endonuclease PdeM</fullName>
        <ecNumber evidence="2">3.1.-.-</ecNumber>
    </submittedName>
</protein>
<evidence type="ECO:0000313" key="2">
    <source>
        <dbReference type="EMBL" id="MBR0562424.1"/>
    </source>
</evidence>
<dbReference type="GO" id="GO:0016874">
    <property type="term" value="F:ligase activity"/>
    <property type="evidence" value="ECO:0007669"/>
    <property type="project" value="UniProtKB-KW"/>
</dbReference>
<dbReference type="NCBIfam" id="TIGR04123">
    <property type="entry name" value="P_estr_lig_assc"/>
    <property type="match status" value="1"/>
</dbReference>